<dbReference type="InterPro" id="IPR001199">
    <property type="entry name" value="Cyt_B5-like_heme/steroid-bd"/>
</dbReference>
<evidence type="ECO:0000256" key="6">
    <source>
        <dbReference type="ARBA" id="ARBA00016939"/>
    </source>
</evidence>
<dbReference type="AlphaFoldDB" id="A0A2N1JB13"/>
<keyword evidence="15 16" id="KW-0472">Membrane</keyword>
<dbReference type="OrthoDB" id="260091at2759"/>
<accession>A0A2N1JB13</accession>
<evidence type="ECO:0000256" key="15">
    <source>
        <dbReference type="ARBA" id="ARBA00023136"/>
    </source>
</evidence>
<keyword evidence="14" id="KW-0443">Lipid metabolism</keyword>
<dbReference type="CDD" id="cd03506">
    <property type="entry name" value="Delta6-FADS-like"/>
    <property type="match status" value="1"/>
</dbReference>
<protein>
    <recommendedName>
        <fullName evidence="6">Delta 8-(E)-sphingolipid desaturase</fullName>
        <ecNumber evidence="5">1.14.19.18</ecNumber>
    </recommendedName>
</protein>
<keyword evidence="11 16" id="KW-1133">Transmembrane helix</keyword>
<dbReference type="SUPFAM" id="SSF55856">
    <property type="entry name" value="Cytochrome b5-like heme/steroid binding domain"/>
    <property type="match status" value="1"/>
</dbReference>
<feature type="transmembrane region" description="Helical" evidence="16">
    <location>
        <begin position="358"/>
        <end position="380"/>
    </location>
</feature>
<evidence type="ECO:0000256" key="4">
    <source>
        <dbReference type="ARBA" id="ARBA00009295"/>
    </source>
</evidence>
<dbReference type="Proteomes" id="UP000232875">
    <property type="component" value="Unassembled WGS sequence"/>
</dbReference>
<evidence type="ECO:0000256" key="1">
    <source>
        <dbReference type="ARBA" id="ARBA00004141"/>
    </source>
</evidence>
<keyword evidence="7" id="KW-0349">Heme</keyword>
<organism evidence="18 19">
    <name type="scientific">Malassezia vespertilionis</name>
    <dbReference type="NCBI Taxonomy" id="2020962"/>
    <lineage>
        <taxon>Eukaryota</taxon>
        <taxon>Fungi</taxon>
        <taxon>Dikarya</taxon>
        <taxon>Basidiomycota</taxon>
        <taxon>Ustilaginomycotina</taxon>
        <taxon>Malasseziomycetes</taxon>
        <taxon>Malasseziales</taxon>
        <taxon>Malasseziaceae</taxon>
        <taxon>Malassezia</taxon>
    </lineage>
</organism>
<keyword evidence="9" id="KW-0479">Metal-binding</keyword>
<keyword evidence="19" id="KW-1185">Reference proteome</keyword>
<reference evidence="18 19" key="1">
    <citation type="submission" date="2017-10" db="EMBL/GenBank/DDBJ databases">
        <title>A novel species of cold-tolerant Malassezia isolated from bats.</title>
        <authorList>
            <person name="Lorch J.M."/>
            <person name="Palmer J.M."/>
            <person name="Vanderwolf K.J."/>
            <person name="Schmidt K.Z."/>
            <person name="Verant M.L."/>
            <person name="Weller T.J."/>
            <person name="Blehert D.S."/>
        </authorList>
    </citation>
    <scope>NUCLEOTIDE SEQUENCE [LARGE SCALE GENOMIC DNA]</scope>
    <source>
        <strain evidence="18 19">NWHC:44797-103</strain>
    </source>
</reference>
<dbReference type="PIRSF" id="PIRSF015921">
    <property type="entry name" value="FA_sphinglp_des"/>
    <property type="match status" value="1"/>
</dbReference>
<dbReference type="GO" id="GO:0016020">
    <property type="term" value="C:membrane"/>
    <property type="evidence" value="ECO:0007669"/>
    <property type="project" value="UniProtKB-SubCell"/>
</dbReference>
<evidence type="ECO:0000256" key="2">
    <source>
        <dbReference type="ARBA" id="ARBA00004760"/>
    </source>
</evidence>
<evidence type="ECO:0000256" key="11">
    <source>
        <dbReference type="ARBA" id="ARBA00022989"/>
    </source>
</evidence>
<evidence type="ECO:0000256" key="7">
    <source>
        <dbReference type="ARBA" id="ARBA00022617"/>
    </source>
</evidence>
<dbReference type="SMART" id="SM01117">
    <property type="entry name" value="Cyt-b5"/>
    <property type="match status" value="1"/>
</dbReference>
<evidence type="ECO:0000256" key="14">
    <source>
        <dbReference type="ARBA" id="ARBA00023098"/>
    </source>
</evidence>
<evidence type="ECO:0000256" key="5">
    <source>
        <dbReference type="ARBA" id="ARBA00012019"/>
    </source>
</evidence>
<evidence type="ECO:0000256" key="10">
    <source>
        <dbReference type="ARBA" id="ARBA00022919"/>
    </source>
</evidence>
<dbReference type="EMBL" id="KZ454991">
    <property type="protein sequence ID" value="PKI83735.1"/>
    <property type="molecule type" value="Genomic_DNA"/>
</dbReference>
<dbReference type="GO" id="GO:0006665">
    <property type="term" value="P:sphingolipid metabolic process"/>
    <property type="evidence" value="ECO:0007669"/>
    <property type="project" value="UniProtKB-UniPathway"/>
</dbReference>
<dbReference type="Pfam" id="PF00173">
    <property type="entry name" value="Cyt-b5"/>
    <property type="match status" value="1"/>
</dbReference>
<evidence type="ECO:0000256" key="12">
    <source>
        <dbReference type="ARBA" id="ARBA00023002"/>
    </source>
</evidence>
<comment type="pathway">
    <text evidence="2">Lipid metabolism; sphingolipid metabolism.</text>
</comment>
<dbReference type="STRING" id="2020962.A0A2N1JB13"/>
<comment type="pathway">
    <text evidence="3">Sphingolipid metabolism.</text>
</comment>
<dbReference type="InterPro" id="IPR036400">
    <property type="entry name" value="Cyt_B5-like_heme/steroid_sf"/>
</dbReference>
<evidence type="ECO:0000259" key="17">
    <source>
        <dbReference type="PROSITE" id="PS50255"/>
    </source>
</evidence>
<dbReference type="PROSITE" id="PS50255">
    <property type="entry name" value="CYTOCHROME_B5_2"/>
    <property type="match status" value="1"/>
</dbReference>
<evidence type="ECO:0000256" key="9">
    <source>
        <dbReference type="ARBA" id="ARBA00022723"/>
    </source>
</evidence>
<dbReference type="InterPro" id="IPR005804">
    <property type="entry name" value="FA_desaturase_dom"/>
</dbReference>
<keyword evidence="13" id="KW-0408">Iron</keyword>
<feature type="domain" description="Cytochrome b5 heme-binding" evidence="17">
    <location>
        <begin position="19"/>
        <end position="95"/>
    </location>
</feature>
<evidence type="ECO:0000256" key="3">
    <source>
        <dbReference type="ARBA" id="ARBA00004991"/>
    </source>
</evidence>
<evidence type="ECO:0000256" key="16">
    <source>
        <dbReference type="SAM" id="Phobius"/>
    </source>
</evidence>
<dbReference type="PANTHER" id="PTHR19353:SF30">
    <property type="entry name" value="DELTA 8-(E)-SPHINGOLIPID DESATURASE"/>
    <property type="match status" value="1"/>
</dbReference>
<comment type="similarity">
    <text evidence="4">Belongs to the fatty acid desaturase type 1 family.</text>
</comment>
<comment type="subcellular location">
    <subcellularLocation>
        <location evidence="1">Membrane</location>
        <topology evidence="1">Multi-pass membrane protein</topology>
    </subcellularLocation>
</comment>
<dbReference type="PANTHER" id="PTHR19353">
    <property type="entry name" value="FATTY ACID DESATURASE 2"/>
    <property type="match status" value="1"/>
</dbReference>
<evidence type="ECO:0000313" key="19">
    <source>
        <dbReference type="Proteomes" id="UP000232875"/>
    </source>
</evidence>
<sequence length="552" mass="63138">MATVCGTATPAWGTHDLPTLTLTRAQIAERIAQGDVLVLHRRLVYRLNYWVDKHPGGDLAILHFVGRDAKDEIEVYHSETTIRMLMRRFAIAQLAEEDATDIQNGRVFRPLMPPIQLGYRDGKLDHPDAQLDVWKRSKSVHSTLDARVQSFPIPTAMLEPPPSNVSLLDEARISHAFEVMHQRIKDAGLYTLNPWNYAREAVRYAMVAICSYVLYHAAPHLQGWWSTTAYLGSALALGVLWQQLTFVAHDAGHCGITHSWPVDHFIGVVVAAYIGGLSLVWWCDNHDVHHLVTNHPEHDPDIQHMPIFAVTPRFVQEPSAPRAKQHSQAPRGLWSSYYRRVMYFDAAAQLLLRFQHRLYYIIMSLARFNLYFLSYSFLFLKAKWDRWFYFEVVGLVSFWAWYGGIVLANLPNWRIALGYMLLSHMAASPVHVQIVLSHFAQDTSDLGPQECFPSRQIRTTMDVQCGKEIEFIHGGLHMQVTHHLFPRLPRHNLRAARDLFTRPFCEEMGLLYEEMSFGPGNGKVLRRLKDIADQVSFLFCVADAQARGELHG</sequence>
<feature type="transmembrane region" description="Helical" evidence="16">
    <location>
        <begin position="387"/>
        <end position="410"/>
    </location>
</feature>
<name>A0A2N1JB13_9BASI</name>
<gene>
    <name evidence="18" type="ORF">MVES_002304</name>
</gene>
<dbReference type="GO" id="GO:0016717">
    <property type="term" value="F:oxidoreductase activity, acting on paired donors, with oxidation of a pair of donors resulting in the reduction of molecular oxygen to two molecules of water"/>
    <property type="evidence" value="ECO:0007669"/>
    <property type="project" value="TreeGrafter"/>
</dbReference>
<keyword evidence="10" id="KW-0746">Sphingolipid metabolism</keyword>
<dbReference type="Gene3D" id="3.10.120.10">
    <property type="entry name" value="Cytochrome b5-like heme/steroid binding domain"/>
    <property type="match status" value="1"/>
</dbReference>
<evidence type="ECO:0000256" key="13">
    <source>
        <dbReference type="ARBA" id="ARBA00023004"/>
    </source>
</evidence>
<dbReference type="EC" id="1.14.19.18" evidence="5"/>
<dbReference type="Pfam" id="PF00487">
    <property type="entry name" value="FA_desaturase"/>
    <property type="match status" value="1"/>
</dbReference>
<dbReference type="UniPathway" id="UPA00222"/>
<keyword evidence="12" id="KW-0560">Oxidoreductase</keyword>
<evidence type="ECO:0000313" key="18">
    <source>
        <dbReference type="EMBL" id="PKI83735.1"/>
    </source>
</evidence>
<keyword evidence="8 16" id="KW-0812">Transmembrane</keyword>
<evidence type="ECO:0000256" key="8">
    <source>
        <dbReference type="ARBA" id="ARBA00022692"/>
    </source>
</evidence>
<dbReference type="GO" id="GO:0046872">
    <property type="term" value="F:metal ion binding"/>
    <property type="evidence" value="ECO:0007669"/>
    <property type="project" value="UniProtKB-KW"/>
</dbReference>
<proteinExistence type="inferred from homology"/>
<dbReference type="InterPro" id="IPR012171">
    <property type="entry name" value="Fatty_acid_desaturase"/>
</dbReference>